<dbReference type="GO" id="GO:0009396">
    <property type="term" value="P:folic acid-containing compound biosynthetic process"/>
    <property type="evidence" value="ECO:0007669"/>
    <property type="project" value="TreeGrafter"/>
</dbReference>
<dbReference type="Proteomes" id="UP000054549">
    <property type="component" value="Unassembled WGS sequence"/>
</dbReference>
<dbReference type="InterPro" id="IPR002698">
    <property type="entry name" value="FTHF_cligase"/>
</dbReference>
<dbReference type="FunCoup" id="A0A0C2X1Z5">
    <property type="interactions" value="195"/>
</dbReference>
<feature type="binding site" evidence="6">
    <location>
        <begin position="154"/>
        <end position="162"/>
    </location>
    <ligand>
        <name>ATP</name>
        <dbReference type="ChEBI" id="CHEBI:30616"/>
    </ligand>
</feature>
<protein>
    <recommendedName>
        <fullName evidence="5 7">5-formyltetrahydrofolate cyclo-ligase</fullName>
        <ecNumber evidence="5 7">6.3.3.2</ecNumber>
    </recommendedName>
</protein>
<accession>A0A0C2X1Z5</accession>
<evidence type="ECO:0000256" key="2">
    <source>
        <dbReference type="ARBA" id="ARBA00022741"/>
    </source>
</evidence>
<dbReference type="GO" id="GO:0005524">
    <property type="term" value="F:ATP binding"/>
    <property type="evidence" value="ECO:0007669"/>
    <property type="project" value="UniProtKB-KW"/>
</dbReference>
<dbReference type="SUPFAM" id="SSF100950">
    <property type="entry name" value="NagB/RpiA/CoA transferase-like"/>
    <property type="match status" value="1"/>
</dbReference>
<proteinExistence type="inferred from homology"/>
<dbReference type="EC" id="6.3.3.2" evidence="5 7"/>
<evidence type="ECO:0000256" key="3">
    <source>
        <dbReference type="ARBA" id="ARBA00022840"/>
    </source>
</evidence>
<dbReference type="PIRSF" id="PIRSF006806">
    <property type="entry name" value="FTHF_cligase"/>
    <property type="match status" value="1"/>
</dbReference>
<dbReference type="GO" id="GO:0030272">
    <property type="term" value="F:5-formyltetrahydrofolate cyclo-ligase activity"/>
    <property type="evidence" value="ECO:0007669"/>
    <property type="project" value="UniProtKB-EC"/>
</dbReference>
<evidence type="ECO:0000256" key="5">
    <source>
        <dbReference type="ARBA" id="ARBA00038966"/>
    </source>
</evidence>
<evidence type="ECO:0000256" key="1">
    <source>
        <dbReference type="ARBA" id="ARBA00010638"/>
    </source>
</evidence>
<feature type="binding site" evidence="6">
    <location>
        <position position="65"/>
    </location>
    <ligand>
        <name>substrate</name>
    </ligand>
</feature>
<evidence type="ECO:0000256" key="6">
    <source>
        <dbReference type="PIRSR" id="PIRSR006806-1"/>
    </source>
</evidence>
<reference evidence="8 9" key="1">
    <citation type="submission" date="2014-04" db="EMBL/GenBank/DDBJ databases">
        <title>Evolutionary Origins and Diversification of the Mycorrhizal Mutualists.</title>
        <authorList>
            <consortium name="DOE Joint Genome Institute"/>
            <consortium name="Mycorrhizal Genomics Consortium"/>
            <person name="Kohler A."/>
            <person name="Kuo A."/>
            <person name="Nagy L.G."/>
            <person name="Floudas D."/>
            <person name="Copeland A."/>
            <person name="Barry K.W."/>
            <person name="Cichocki N."/>
            <person name="Veneault-Fourrey C."/>
            <person name="LaButti K."/>
            <person name="Lindquist E.A."/>
            <person name="Lipzen A."/>
            <person name="Lundell T."/>
            <person name="Morin E."/>
            <person name="Murat C."/>
            <person name="Riley R."/>
            <person name="Ohm R."/>
            <person name="Sun H."/>
            <person name="Tunlid A."/>
            <person name="Henrissat B."/>
            <person name="Grigoriev I.V."/>
            <person name="Hibbett D.S."/>
            <person name="Martin F."/>
        </authorList>
    </citation>
    <scope>NUCLEOTIDE SEQUENCE [LARGE SCALE GENOMIC DNA]</scope>
    <source>
        <strain evidence="8 9">Koide BX008</strain>
    </source>
</reference>
<comment type="catalytic activity">
    <reaction evidence="4 7">
        <text>(6S)-5-formyl-5,6,7,8-tetrahydrofolate + ATP = (6R)-5,10-methenyltetrahydrofolate + ADP + phosphate</text>
        <dbReference type="Rhea" id="RHEA:10488"/>
        <dbReference type="ChEBI" id="CHEBI:30616"/>
        <dbReference type="ChEBI" id="CHEBI:43474"/>
        <dbReference type="ChEBI" id="CHEBI:57455"/>
        <dbReference type="ChEBI" id="CHEBI:57457"/>
        <dbReference type="ChEBI" id="CHEBI:456216"/>
        <dbReference type="EC" id="6.3.3.2"/>
    </reaction>
</comment>
<evidence type="ECO:0000313" key="9">
    <source>
        <dbReference type="Proteomes" id="UP000054549"/>
    </source>
</evidence>
<comment type="cofactor">
    <cofactor evidence="7">
        <name>Mg(2+)</name>
        <dbReference type="ChEBI" id="CHEBI:18420"/>
    </cofactor>
</comment>
<dbReference type="GO" id="GO:0046872">
    <property type="term" value="F:metal ion binding"/>
    <property type="evidence" value="ECO:0007669"/>
    <property type="project" value="UniProtKB-KW"/>
</dbReference>
<evidence type="ECO:0000313" key="8">
    <source>
        <dbReference type="EMBL" id="KIL62733.1"/>
    </source>
</evidence>
<organism evidence="8 9">
    <name type="scientific">Amanita muscaria (strain Koide BX008)</name>
    <dbReference type="NCBI Taxonomy" id="946122"/>
    <lineage>
        <taxon>Eukaryota</taxon>
        <taxon>Fungi</taxon>
        <taxon>Dikarya</taxon>
        <taxon>Basidiomycota</taxon>
        <taxon>Agaricomycotina</taxon>
        <taxon>Agaricomycetes</taxon>
        <taxon>Agaricomycetidae</taxon>
        <taxon>Agaricales</taxon>
        <taxon>Pluteineae</taxon>
        <taxon>Amanitaceae</taxon>
        <taxon>Amanita</taxon>
    </lineage>
</organism>
<dbReference type="STRING" id="946122.A0A0C2X1Z5"/>
<dbReference type="GO" id="GO:0035999">
    <property type="term" value="P:tetrahydrofolate interconversion"/>
    <property type="evidence" value="ECO:0007669"/>
    <property type="project" value="TreeGrafter"/>
</dbReference>
<dbReference type="InterPro" id="IPR037171">
    <property type="entry name" value="NagB/RpiA_transferase-like"/>
</dbReference>
<dbReference type="EMBL" id="KN818267">
    <property type="protein sequence ID" value="KIL62733.1"/>
    <property type="molecule type" value="Genomic_DNA"/>
</dbReference>
<name>A0A0C2X1Z5_AMAMK</name>
<keyword evidence="3 6" id="KW-0067">ATP-binding</keyword>
<dbReference type="PANTHER" id="PTHR23407:SF1">
    <property type="entry name" value="5-FORMYLTETRAHYDROFOLATE CYCLO-LIGASE"/>
    <property type="match status" value="1"/>
</dbReference>
<keyword evidence="7" id="KW-0479">Metal-binding</keyword>
<dbReference type="InterPro" id="IPR024185">
    <property type="entry name" value="FTHF_cligase-like_sf"/>
</dbReference>
<dbReference type="AlphaFoldDB" id="A0A0C2X1Z5"/>
<dbReference type="PANTHER" id="PTHR23407">
    <property type="entry name" value="ATPASE INHIBITOR/5-FORMYLTETRAHYDROFOLATE CYCLO-LIGASE"/>
    <property type="match status" value="1"/>
</dbReference>
<feature type="binding site" evidence="6">
    <location>
        <position position="59"/>
    </location>
    <ligand>
        <name>substrate</name>
    </ligand>
</feature>
<dbReference type="HOGENOM" id="CLU_066245_2_1_1"/>
<keyword evidence="9" id="KW-1185">Reference proteome</keyword>
<dbReference type="OrthoDB" id="2015992at2759"/>
<dbReference type="GO" id="GO:0005739">
    <property type="term" value="C:mitochondrion"/>
    <property type="evidence" value="ECO:0007669"/>
    <property type="project" value="TreeGrafter"/>
</dbReference>
<evidence type="ECO:0000256" key="4">
    <source>
        <dbReference type="ARBA" id="ARBA00036539"/>
    </source>
</evidence>
<dbReference type="InParanoid" id="A0A0C2X1Z5"/>
<feature type="binding site" evidence="6">
    <location>
        <begin position="13"/>
        <end position="17"/>
    </location>
    <ligand>
        <name>ATP</name>
        <dbReference type="ChEBI" id="CHEBI:30616"/>
    </ligand>
</feature>
<dbReference type="Gene3D" id="3.40.50.10420">
    <property type="entry name" value="NagB/RpiA/CoA transferase-like"/>
    <property type="match status" value="1"/>
</dbReference>
<comment type="similarity">
    <text evidence="1 7">Belongs to the 5-formyltetrahydrofolate cyclo-ligase family.</text>
</comment>
<keyword evidence="2 6" id="KW-0547">Nucleotide-binding</keyword>
<keyword evidence="7" id="KW-0460">Magnesium</keyword>
<dbReference type="Pfam" id="PF01812">
    <property type="entry name" value="5-FTHF_cyc-lig"/>
    <property type="match status" value="1"/>
</dbReference>
<dbReference type="NCBIfam" id="TIGR02727">
    <property type="entry name" value="MTHFS_bact"/>
    <property type="match status" value="1"/>
</dbReference>
<gene>
    <name evidence="8" type="ORF">M378DRAFT_165397</name>
</gene>
<sequence>MTPSLHRSFRAQKRALRKTVGATLHALPASSIKEQSEAVTNHLLSLPFFANTRTLSCYLSVPTAELSTDPLVSAILQSDKTLFVPRIKSTNGKMDFLRLYSEEDLRSLRSGAWGIKEPTTQWMGKDRESVTDANCESLDLILLPSVAFDRNLSRLGHGKGFYDRFISSYVSSGRPRPLLVGLALREQVLEEGQVPMEETDWKMDLIVTPDGVIGDIDSI</sequence>
<evidence type="ECO:0000256" key="7">
    <source>
        <dbReference type="RuleBase" id="RU361279"/>
    </source>
</evidence>